<evidence type="ECO:0000256" key="1">
    <source>
        <dbReference type="SAM" id="Coils"/>
    </source>
</evidence>
<evidence type="ECO:0000313" key="3">
    <source>
        <dbReference type="EMBL" id="QCW81922.1"/>
    </source>
</evidence>
<organism evidence="3 4">
    <name type="scientific">Methylotuvimicrobium buryatense</name>
    <name type="common">Methylomicrobium buryatense</name>
    <dbReference type="NCBI Taxonomy" id="95641"/>
    <lineage>
        <taxon>Bacteria</taxon>
        <taxon>Pseudomonadati</taxon>
        <taxon>Pseudomonadota</taxon>
        <taxon>Gammaproteobacteria</taxon>
        <taxon>Methylococcales</taxon>
        <taxon>Methylococcaceae</taxon>
        <taxon>Methylotuvimicrobium</taxon>
    </lineage>
</organism>
<protein>
    <recommendedName>
        <fullName evidence="5">Chain length-determining protein</fullName>
    </recommendedName>
</protein>
<feature type="coiled-coil region" evidence="1">
    <location>
        <begin position="326"/>
        <end position="384"/>
    </location>
</feature>
<dbReference type="KEGG" id="mbur:EQU24_06405"/>
<dbReference type="OrthoDB" id="9795292at2"/>
<dbReference type="PANTHER" id="PTHR32309">
    <property type="entry name" value="TYROSINE-PROTEIN KINASE"/>
    <property type="match status" value="1"/>
</dbReference>
<dbReference type="InterPro" id="IPR050445">
    <property type="entry name" value="Bact_polysacc_biosynth/exp"/>
</dbReference>
<dbReference type="InterPro" id="IPR014345">
    <property type="entry name" value="XrtA_polysacc_chain"/>
</dbReference>
<dbReference type="NCBIfam" id="TIGR03007">
    <property type="entry name" value="pepcterm_ChnLen"/>
    <property type="match status" value="1"/>
</dbReference>
<name>A0A4P9UKZ1_METBY</name>
<keyword evidence="1" id="KW-0175">Coiled coil</keyword>
<keyword evidence="2" id="KW-0472">Membrane</keyword>
<gene>
    <name evidence="3" type="ORF">EQU24_06405</name>
</gene>
<feature type="transmembrane region" description="Helical" evidence="2">
    <location>
        <begin position="483"/>
        <end position="503"/>
    </location>
</feature>
<evidence type="ECO:0000313" key="4">
    <source>
        <dbReference type="Proteomes" id="UP000305881"/>
    </source>
</evidence>
<feature type="transmembrane region" description="Helical" evidence="2">
    <location>
        <begin position="421"/>
        <end position="445"/>
    </location>
</feature>
<dbReference type="RefSeq" id="WP_017840285.1">
    <property type="nucleotide sequence ID" value="NZ_CP035467.1"/>
</dbReference>
<accession>A0A4P9UKZ1</accession>
<feature type="transmembrane region" description="Helical" evidence="2">
    <location>
        <begin position="20"/>
        <end position="38"/>
    </location>
</feature>
<reference evidence="4" key="1">
    <citation type="journal article" date="2019" name="J. Bacteriol.">
        <title>A Mutagenic Screen Identifies a TonB-Dependent Receptor Required for the Lanthanide Metal Switch in the Type I Methanotroph 'Methylotuvimicrobium buryatense' 5GB1C.</title>
        <authorList>
            <person name="Groom J.D."/>
            <person name="Ford S.M."/>
            <person name="Pesesky M.W."/>
            <person name="Lidstrom M.E."/>
        </authorList>
    </citation>
    <scope>NUCLEOTIDE SEQUENCE [LARGE SCALE GENOMIC DNA]</scope>
    <source>
        <strain evidence="4">5GB1C</strain>
    </source>
</reference>
<dbReference type="AlphaFoldDB" id="A0A4P9UKZ1"/>
<dbReference type="EMBL" id="CP035467">
    <property type="protein sequence ID" value="QCW81922.1"/>
    <property type="molecule type" value="Genomic_DNA"/>
</dbReference>
<feature type="coiled-coil region" evidence="1">
    <location>
        <begin position="160"/>
        <end position="244"/>
    </location>
</feature>
<keyword evidence="2" id="KW-1133">Transmembrane helix</keyword>
<dbReference type="GO" id="GO:0005886">
    <property type="term" value="C:plasma membrane"/>
    <property type="evidence" value="ECO:0007669"/>
    <property type="project" value="TreeGrafter"/>
</dbReference>
<evidence type="ECO:0008006" key="5">
    <source>
        <dbReference type="Google" id="ProtNLM"/>
    </source>
</evidence>
<keyword evidence="4" id="KW-1185">Reference proteome</keyword>
<sequence length="505" mass="57036">MQEQFAEILYYIKATFRYKWFIIISAWLICLPAWWYILNLPDKYSSTARVQVDTRTMLRPLLSGLAIQSDVRGMVAIMKQLMFTRYHLENIANLAGLDTSVKTEGEKLALINKLKDNIKIDGGKNDIFSISYEATDPLEAKHVVQAVLTVFSEQAQKTALDDADSTQRFLLAQIQEYEQRLRNAEKARENFKRANVGMLPGQSGDQVGQIQELNRTIEEAKLALKELDSRKQVLKEQLAEAQESAEDEWGLSLNANKAEDPRLMALISQRDELLLKYTRKHPSVKVINDQIRSIQKRKSQEKEVLETEGSAASHSNPFVQSIKASLNEIDAQIASIKSRIESHEQKIVKLDDEFNQRLNVETEMQNLNRDYSAIKKNYDTLLQRKEQMNLTEKVDAEGTSLRFKVADPPNKPLSPSGPKRAILYSAALGGGLVLGIAIAFLAVLIKPTFIASNQIRTMTGIPVLGSVSIVRNREQTRKMRMQIVQYAMACGLLVTAYAGIMVFKV</sequence>
<proteinExistence type="predicted"/>
<evidence type="ECO:0000256" key="2">
    <source>
        <dbReference type="SAM" id="Phobius"/>
    </source>
</evidence>
<dbReference type="Proteomes" id="UP000305881">
    <property type="component" value="Chromosome"/>
</dbReference>
<dbReference type="STRING" id="675511.GCA_000341735_01735"/>
<dbReference type="GO" id="GO:0004713">
    <property type="term" value="F:protein tyrosine kinase activity"/>
    <property type="evidence" value="ECO:0007669"/>
    <property type="project" value="TreeGrafter"/>
</dbReference>
<dbReference type="PANTHER" id="PTHR32309:SF13">
    <property type="entry name" value="FERRIC ENTEROBACTIN TRANSPORT PROTEIN FEPE"/>
    <property type="match status" value="1"/>
</dbReference>
<keyword evidence="2" id="KW-0812">Transmembrane</keyword>